<dbReference type="GO" id="GO:0009228">
    <property type="term" value="P:thiamine biosynthetic process"/>
    <property type="evidence" value="ECO:0007669"/>
    <property type="project" value="InterPro"/>
</dbReference>
<evidence type="ECO:0000313" key="4">
    <source>
        <dbReference type="EMBL" id="ABK76864.1"/>
    </source>
</evidence>
<feature type="domain" description="Thiamine-phosphate synthase ThiN" evidence="3">
    <location>
        <begin position="267"/>
        <end position="434"/>
    </location>
</feature>
<dbReference type="EMBL" id="DP000238">
    <property type="protein sequence ID" value="ABK76864.1"/>
    <property type="molecule type" value="Genomic_DNA"/>
</dbReference>
<dbReference type="SUPFAM" id="SSF53613">
    <property type="entry name" value="Ribokinase-like"/>
    <property type="match status" value="1"/>
</dbReference>
<dbReference type="InterPro" id="IPR004399">
    <property type="entry name" value="HMP/HMP-P_kinase_dom"/>
</dbReference>
<organism evidence="4 5">
    <name type="scientific">Cenarchaeum symbiosum (strain A)</name>
    <dbReference type="NCBI Taxonomy" id="414004"/>
    <lineage>
        <taxon>Archaea</taxon>
        <taxon>Nitrososphaerota</taxon>
        <taxon>Candidatus Cenarchaeales</taxon>
        <taxon>Candidatus Cenarchaeaceae</taxon>
        <taxon>Candidatus Cenarchaeum</taxon>
    </lineage>
</organism>
<keyword evidence="5" id="KW-1185">Reference proteome</keyword>
<dbReference type="EC" id="2.7.4.7" evidence="4"/>
<gene>
    <name evidence="4" type="ordered locus">CENSYa_0221</name>
</gene>
<dbReference type="InterPro" id="IPR029056">
    <property type="entry name" value="Ribokinase-like"/>
</dbReference>
<dbReference type="STRING" id="414004.CENSYa_0221"/>
<dbReference type="InterPro" id="IPR013749">
    <property type="entry name" value="PM/HMP-P_kinase-1"/>
</dbReference>
<dbReference type="Pfam" id="PF10120">
    <property type="entry name" value="ThiN"/>
    <property type="match status" value="1"/>
</dbReference>
<dbReference type="HOGENOM" id="CLU_035788_0_0_2"/>
<dbReference type="GO" id="GO:0008902">
    <property type="term" value="F:hydroxymethylpyrimidine kinase activity"/>
    <property type="evidence" value="ECO:0007669"/>
    <property type="project" value="UniProtKB-EC"/>
</dbReference>
<proteinExistence type="predicted"/>
<dbReference type="Gene3D" id="3.40.225.10">
    <property type="entry name" value="Class II aldolase/adducin N-terminal domain"/>
    <property type="match status" value="1"/>
</dbReference>
<dbReference type="PANTHER" id="PTHR20858">
    <property type="entry name" value="PHOSPHOMETHYLPYRIMIDINE KINASE"/>
    <property type="match status" value="1"/>
</dbReference>
<feature type="region of interest" description="Disordered" evidence="1">
    <location>
        <begin position="237"/>
        <end position="261"/>
    </location>
</feature>
<keyword evidence="4" id="KW-0418">Kinase</keyword>
<evidence type="ECO:0000313" key="5">
    <source>
        <dbReference type="Proteomes" id="UP000000758"/>
    </source>
</evidence>
<reference evidence="4 5" key="1">
    <citation type="journal article" date="2006" name="Proc. Natl. Acad. Sci. U.S.A.">
        <title>Genomic analysis of the uncultivated marine crenarchaeote Cenarchaeum symbiosum.</title>
        <authorList>
            <person name="Hallam S.J."/>
            <person name="Konstantinidis K.T."/>
            <person name="Putnam N."/>
            <person name="Schleper C."/>
            <person name="Watanabe Y."/>
            <person name="Sugahara J."/>
            <person name="Preston C."/>
            <person name="de la Torre J."/>
            <person name="Richardson P.M."/>
            <person name="DeLong E.F."/>
        </authorList>
    </citation>
    <scope>NUCLEOTIDE SEQUENCE [LARGE SCALE GENOMIC DNA]</scope>
    <source>
        <strain evidence="5">A</strain>
    </source>
</reference>
<dbReference type="Proteomes" id="UP000000758">
    <property type="component" value="Chromosome"/>
</dbReference>
<dbReference type="GO" id="GO:0005829">
    <property type="term" value="C:cytosol"/>
    <property type="evidence" value="ECO:0007669"/>
    <property type="project" value="TreeGrafter"/>
</dbReference>
<dbReference type="InterPro" id="IPR036409">
    <property type="entry name" value="Aldolase_II/adducin_N_sf"/>
</dbReference>
<dbReference type="SUPFAM" id="SSF53639">
    <property type="entry name" value="AraD/HMP-PK domain-like"/>
    <property type="match status" value="1"/>
</dbReference>
<evidence type="ECO:0000259" key="3">
    <source>
        <dbReference type="Pfam" id="PF10120"/>
    </source>
</evidence>
<keyword evidence="4" id="KW-0808">Transferase</keyword>
<name>A0RU47_CENSY</name>
<dbReference type="Gene3D" id="3.40.1190.20">
    <property type="match status" value="1"/>
</dbReference>
<sequence length="438" mass="46147">MAKRAAPYVLTVAGSDPSSGAGIQGDLGTISRMGCTGLSVITAITAQNSSGFTGAEPVPTSMVALQMQAVLSDYDVSAVKVGMVLTVPVIRAVSRGLEELDVPVVLDPVMHSTTGGRLLDDAALPALSKHLVSRADVVTPNASELAVLSGMKAGTAVQARTAATKLLDRGAGAVAVTGLAGRGKIYDQVVTSKEHFEVSGRRIRGESHGGGCAYSAAMAASLARGMGLKAAAREAAEHSRRSIASTRSGRGLPTVSHGPRDRIEEELQESIGDFVLDDNAWRHIPECQTNFVYSKERPRSISGILGVEGRIVRCGNRAVMAGRLEYGGSRHVAAAVLEAGRAHPSIRSAANIRYDIRTIKIMKKKGMMVLSYDRTSEPASSKSREGSSVRWGVRAALAGSRDIPDAIYHTGDHGKEPMIIIFGKKPSDVMDKIRAILT</sequence>
<evidence type="ECO:0000256" key="1">
    <source>
        <dbReference type="SAM" id="MobiDB-lite"/>
    </source>
</evidence>
<protein>
    <submittedName>
        <fullName evidence="4">Hydroxymethylpyrimidine phosphate kinase</fullName>
        <ecNumber evidence="4">2.7.1.49</ecNumber>
        <ecNumber evidence="4">2.7.4.7</ecNumber>
    </submittedName>
</protein>
<dbReference type="InterPro" id="IPR019293">
    <property type="entry name" value="ThiN"/>
</dbReference>
<dbReference type="GO" id="GO:0008972">
    <property type="term" value="F:phosphomethylpyrimidine kinase activity"/>
    <property type="evidence" value="ECO:0007669"/>
    <property type="project" value="UniProtKB-EC"/>
</dbReference>
<evidence type="ECO:0000259" key="2">
    <source>
        <dbReference type="Pfam" id="PF08543"/>
    </source>
</evidence>
<accession>A0RU47</accession>
<dbReference type="PANTHER" id="PTHR20858:SF17">
    <property type="entry name" value="HYDROXYMETHYLPYRIMIDINE_PHOSPHOMETHYLPYRIMIDINE KINASE THI20-RELATED"/>
    <property type="match status" value="1"/>
</dbReference>
<dbReference type="Pfam" id="PF08543">
    <property type="entry name" value="Phos_pyr_kin"/>
    <property type="match status" value="1"/>
</dbReference>
<feature type="domain" description="Pyridoxamine kinase/Phosphomethylpyrimidine kinase" evidence="2">
    <location>
        <begin position="16"/>
        <end position="245"/>
    </location>
</feature>
<dbReference type="EnsemblBacteria" id="ABK76864">
    <property type="protein sequence ID" value="ABK76864"/>
    <property type="gene ID" value="CENSYa_0221"/>
</dbReference>
<dbReference type="CDD" id="cd01169">
    <property type="entry name" value="HMPP_kinase"/>
    <property type="match status" value="1"/>
</dbReference>
<dbReference type="NCBIfam" id="TIGR00097">
    <property type="entry name" value="HMP-P_kinase"/>
    <property type="match status" value="1"/>
</dbReference>
<dbReference type="AlphaFoldDB" id="A0RU47"/>
<dbReference type="EC" id="2.7.1.49" evidence="4"/>
<dbReference type="KEGG" id="csy:CENSYa_0221"/>